<evidence type="ECO:0000259" key="14">
    <source>
        <dbReference type="PROSITE" id="PS51999"/>
    </source>
</evidence>
<keyword evidence="7 10" id="KW-0460">Magnesium</keyword>
<keyword evidence="5" id="KW-0378">Hydrolase</keyword>
<comment type="similarity">
    <text evidence="1">Belongs to the DNA repair enzymes AP/ExoA family.</text>
</comment>
<dbReference type="GO" id="GO:0008270">
    <property type="term" value="F:zinc ion binding"/>
    <property type="evidence" value="ECO:0007669"/>
    <property type="project" value="UniProtKB-KW"/>
</dbReference>
<feature type="binding site" evidence="10">
    <location>
        <position position="261"/>
    </location>
    <ligand>
        <name>Mg(2+)</name>
        <dbReference type="ChEBI" id="CHEBI:18420"/>
        <label>1</label>
    </ligand>
</feature>
<keyword evidence="3 10" id="KW-0479">Metal-binding</keyword>
<feature type="domain" description="GRF-type" evidence="14">
    <location>
        <begin position="491"/>
        <end position="539"/>
    </location>
</feature>
<dbReference type="GO" id="GO:0006284">
    <property type="term" value="P:base-excision repair"/>
    <property type="evidence" value="ECO:0007669"/>
    <property type="project" value="TreeGrafter"/>
</dbReference>
<dbReference type="GO" id="GO:0008081">
    <property type="term" value="F:phosphoric diester hydrolase activity"/>
    <property type="evidence" value="ECO:0007669"/>
    <property type="project" value="TreeGrafter"/>
</dbReference>
<feature type="binding site" evidence="10">
    <location>
        <position position="201"/>
    </location>
    <ligand>
        <name>Mg(2+)</name>
        <dbReference type="ChEBI" id="CHEBI:18420"/>
        <label>1</label>
    </ligand>
</feature>
<feature type="binding site" evidence="10">
    <location>
        <position position="199"/>
    </location>
    <ligand>
        <name>Mg(2+)</name>
        <dbReference type="ChEBI" id="CHEBI:18420"/>
        <label>1</label>
    </ligand>
</feature>
<evidence type="ECO:0000256" key="5">
    <source>
        <dbReference type="ARBA" id="ARBA00022801"/>
    </source>
</evidence>
<keyword evidence="8" id="KW-0539">Nucleus</keyword>
<dbReference type="HOGENOM" id="CLU_010374_3_0_1"/>
<feature type="active site" description="Proton acceptor" evidence="9">
    <location>
        <position position="261"/>
    </location>
</feature>
<dbReference type="GO" id="GO:0003906">
    <property type="term" value="F:DNA-(apurinic or apyrimidinic site) endonuclease activity"/>
    <property type="evidence" value="ECO:0007669"/>
    <property type="project" value="TreeGrafter"/>
</dbReference>
<keyword evidence="4 12" id="KW-0863">Zinc-finger</keyword>
<feature type="compositionally biased region" description="Basic and acidic residues" evidence="13">
    <location>
        <begin position="429"/>
        <end position="441"/>
    </location>
</feature>
<dbReference type="PANTHER" id="PTHR22748:SF4">
    <property type="entry name" value="DNA-(APURINIC OR APYRIMIDINIC SITE) ENDONUCLEASE 2"/>
    <property type="match status" value="1"/>
</dbReference>
<evidence type="ECO:0000256" key="8">
    <source>
        <dbReference type="ARBA" id="ARBA00023242"/>
    </source>
</evidence>
<evidence type="ECO:0000256" key="10">
    <source>
        <dbReference type="PIRSR" id="PIRSR604808-2"/>
    </source>
</evidence>
<feature type="region of interest" description="Disordered" evidence="13">
    <location>
        <begin position="406"/>
        <end position="443"/>
    </location>
</feature>
<feature type="active site" description="Proton donor/acceptor" evidence="9">
    <location>
        <position position="199"/>
    </location>
</feature>
<dbReference type="Gramene" id="OMERI09G13210.1">
    <property type="protein sequence ID" value="OMERI09G13210.1"/>
    <property type="gene ID" value="OMERI09G13210"/>
</dbReference>
<dbReference type="InterPro" id="IPR036691">
    <property type="entry name" value="Endo/exonu/phosph_ase_sf"/>
</dbReference>
<feature type="site" description="Interaction with DNA substrate" evidence="11">
    <location>
        <position position="261"/>
    </location>
</feature>
<evidence type="ECO:0000256" key="2">
    <source>
        <dbReference type="ARBA" id="ARBA00013541"/>
    </source>
</evidence>
<evidence type="ECO:0000256" key="7">
    <source>
        <dbReference type="ARBA" id="ARBA00022842"/>
    </source>
</evidence>
<evidence type="ECO:0000256" key="9">
    <source>
        <dbReference type="PIRSR" id="PIRSR604808-1"/>
    </source>
</evidence>
<keyword evidence="6" id="KW-0862">Zinc</keyword>
<evidence type="ECO:0000256" key="1">
    <source>
        <dbReference type="ARBA" id="ARBA00007092"/>
    </source>
</evidence>
<dbReference type="Gene3D" id="3.60.10.10">
    <property type="entry name" value="Endonuclease/exonuclease/phosphatase"/>
    <property type="match status" value="1"/>
</dbReference>
<dbReference type="AlphaFoldDB" id="A0A0E0EUA1"/>
<evidence type="ECO:0000256" key="3">
    <source>
        <dbReference type="ARBA" id="ARBA00022723"/>
    </source>
</evidence>
<dbReference type="InterPro" id="IPR005135">
    <property type="entry name" value="Endo/exonuclease/phosphatase"/>
</dbReference>
<keyword evidence="16" id="KW-1185">Reference proteome</keyword>
<dbReference type="STRING" id="40149.A0A0E0EUA1"/>
<evidence type="ECO:0000313" key="16">
    <source>
        <dbReference type="Proteomes" id="UP000008021"/>
    </source>
</evidence>
<evidence type="ECO:0000256" key="4">
    <source>
        <dbReference type="ARBA" id="ARBA00022771"/>
    </source>
</evidence>
<protein>
    <recommendedName>
        <fullName evidence="2">DNA-(apurinic or apyrimidinic site) endonuclease 2</fullName>
    </recommendedName>
</protein>
<feature type="binding site" evidence="10">
    <location>
        <position position="38"/>
    </location>
    <ligand>
        <name>Mg(2+)</name>
        <dbReference type="ChEBI" id="CHEBI:18420"/>
        <label>1</label>
    </ligand>
</feature>
<evidence type="ECO:0000256" key="11">
    <source>
        <dbReference type="PIRSR" id="PIRSR604808-3"/>
    </source>
</evidence>
<comment type="cofactor">
    <cofactor evidence="10">
        <name>Mg(2+)</name>
        <dbReference type="ChEBI" id="CHEBI:18420"/>
    </cofactor>
    <cofactor evidence="10">
        <name>Mn(2+)</name>
        <dbReference type="ChEBI" id="CHEBI:29035"/>
    </cofactor>
    <text evidence="10">Probably binds two magnesium or manganese ions per subunit.</text>
</comment>
<evidence type="ECO:0000256" key="13">
    <source>
        <dbReference type="SAM" id="MobiDB-lite"/>
    </source>
</evidence>
<dbReference type="PANTHER" id="PTHR22748">
    <property type="entry name" value="AP ENDONUCLEASE"/>
    <property type="match status" value="1"/>
</dbReference>
<keyword evidence="10" id="KW-0464">Manganese</keyword>
<dbReference type="InterPro" id="IPR004808">
    <property type="entry name" value="AP_endonuc_1"/>
</dbReference>
<dbReference type="EnsemblPlants" id="OMERI09G13210.1">
    <property type="protein sequence ID" value="OMERI09G13210.1"/>
    <property type="gene ID" value="OMERI09G13210"/>
</dbReference>
<dbReference type="PROSITE" id="PS51435">
    <property type="entry name" value="AP_NUCLEASE_F1_4"/>
    <property type="match status" value="1"/>
</dbReference>
<sequence>MVKIVTYNVNGLRPRVAQHGSLRRLLDALDADIICFQETKLSRQDLSGDVIMAEGYEAFISCNRSSKGRGAYSGVATFCRVTSAFSSQEVALPVAAEEGFTGLQETANNSETIGDFVLVTPVEEEGLGEVTKEELLKVDNEGRCVITNHGHFVLFNIYGPAVEEDDIERVRFKLLFYKILQRRWEHLLALGKRVFVVGDLNIAPSSIDRCDAQPGFEKQTFRKWMRSMLREHGGPFFDAFRSKHPERWKGGRSSKLEGSDHIPVYIVLNEIPELPVHNTPSSAARYLPEIRGRQQSIVSFLRKGMIYEHKDAMSMHRADESCCGGGLEEPPTDIAKFSEGNDLHSVIKQKNRDQLLNEGSSGNSHNSTATLLATQSRKASFSCSKAVSNKKSKHNLSSQPTIKSFFQQPKSKPEDGSTNSLVTPPDTLHGMDELHDPKNDSLPESIQCTTPATKDQGNSDVPCSLSTDKCNDATLEWQRIQQRMKMTLPLCKGHREPCIPRSVKKGSNIGRLFYVCARAQGPASNPEANCGHFQWATVKSKEKRR</sequence>
<accession>A0A0E0EUA1</accession>
<feature type="active site" evidence="9">
    <location>
        <position position="158"/>
    </location>
</feature>
<evidence type="ECO:0000256" key="6">
    <source>
        <dbReference type="ARBA" id="ARBA00022833"/>
    </source>
</evidence>
<proteinExistence type="inferred from homology"/>
<feature type="compositionally biased region" description="Polar residues" evidence="13">
    <location>
        <begin position="406"/>
        <end position="422"/>
    </location>
</feature>
<dbReference type="Proteomes" id="UP000008021">
    <property type="component" value="Chromosome 9"/>
</dbReference>
<reference evidence="15" key="1">
    <citation type="submission" date="2015-04" db="UniProtKB">
        <authorList>
            <consortium name="EnsemblPlants"/>
        </authorList>
    </citation>
    <scope>IDENTIFICATION</scope>
</reference>
<feature type="site" description="Transition state stabilizer" evidence="11">
    <location>
        <position position="201"/>
    </location>
</feature>
<dbReference type="PROSITE" id="PS51999">
    <property type="entry name" value="ZF_GRF"/>
    <property type="match status" value="1"/>
</dbReference>
<feature type="binding site" evidence="10">
    <location>
        <position position="260"/>
    </location>
    <ligand>
        <name>Mg(2+)</name>
        <dbReference type="ChEBI" id="CHEBI:18420"/>
        <label>1</label>
    </ligand>
</feature>
<dbReference type="GO" id="GO:0046403">
    <property type="term" value="F:polynucleotide 3'-phosphatase activity"/>
    <property type="evidence" value="ECO:0007669"/>
    <property type="project" value="EnsemblPlants"/>
</dbReference>
<evidence type="ECO:0000256" key="12">
    <source>
        <dbReference type="PROSITE-ProRule" id="PRU01343"/>
    </source>
</evidence>
<dbReference type="Pfam" id="PF06839">
    <property type="entry name" value="Zn_ribbon_GRF"/>
    <property type="match status" value="1"/>
</dbReference>
<dbReference type="InterPro" id="IPR010666">
    <property type="entry name" value="Znf_GRF"/>
</dbReference>
<organism evidence="15">
    <name type="scientific">Oryza meridionalis</name>
    <dbReference type="NCBI Taxonomy" id="40149"/>
    <lineage>
        <taxon>Eukaryota</taxon>
        <taxon>Viridiplantae</taxon>
        <taxon>Streptophyta</taxon>
        <taxon>Embryophyta</taxon>
        <taxon>Tracheophyta</taxon>
        <taxon>Spermatophyta</taxon>
        <taxon>Magnoliopsida</taxon>
        <taxon>Liliopsida</taxon>
        <taxon>Poales</taxon>
        <taxon>Poaceae</taxon>
        <taxon>BOP clade</taxon>
        <taxon>Oryzoideae</taxon>
        <taxon>Oryzeae</taxon>
        <taxon>Oryzinae</taxon>
        <taxon>Oryza</taxon>
    </lineage>
</organism>
<reference evidence="15" key="2">
    <citation type="submission" date="2018-05" db="EMBL/GenBank/DDBJ databases">
        <title>OmerRS3 (Oryza meridionalis Reference Sequence Version 3).</title>
        <authorList>
            <person name="Zhang J."/>
            <person name="Kudrna D."/>
            <person name="Lee S."/>
            <person name="Talag J."/>
            <person name="Welchert J."/>
            <person name="Wing R.A."/>
        </authorList>
    </citation>
    <scope>NUCLEOTIDE SEQUENCE [LARGE SCALE GENOMIC DNA]</scope>
    <source>
        <strain evidence="15">cv. OR44</strain>
    </source>
</reference>
<dbReference type="SUPFAM" id="SSF56219">
    <property type="entry name" value="DNase I-like"/>
    <property type="match status" value="1"/>
</dbReference>
<dbReference type="Pfam" id="PF03372">
    <property type="entry name" value="Exo_endo_phos"/>
    <property type="match status" value="1"/>
</dbReference>
<dbReference type="GO" id="GO:0005634">
    <property type="term" value="C:nucleus"/>
    <property type="evidence" value="ECO:0007669"/>
    <property type="project" value="TreeGrafter"/>
</dbReference>
<name>A0A0E0EUA1_9ORYZ</name>
<feature type="binding site" evidence="10">
    <location>
        <position position="8"/>
    </location>
    <ligand>
        <name>Mg(2+)</name>
        <dbReference type="ChEBI" id="CHEBI:18420"/>
        <label>1</label>
    </ligand>
</feature>
<evidence type="ECO:0000313" key="15">
    <source>
        <dbReference type="EnsemblPlants" id="OMERI09G13210.1"/>
    </source>
</evidence>
<dbReference type="GO" id="GO:0008311">
    <property type="term" value="F:double-stranded DNA 3'-5' DNA exonuclease activity"/>
    <property type="evidence" value="ECO:0007669"/>
    <property type="project" value="TreeGrafter"/>
</dbReference>